<evidence type="ECO:0000313" key="3">
    <source>
        <dbReference type="EMBL" id="MUP13227.1"/>
    </source>
</evidence>
<proteinExistence type="predicted"/>
<accession>A0ABD6HHI5</accession>
<evidence type="ECO:0000256" key="1">
    <source>
        <dbReference type="SAM" id="MobiDB-lite"/>
    </source>
</evidence>
<dbReference type="EMBL" id="MBFA02000029">
    <property type="protein sequence ID" value="MUP13227.1"/>
    <property type="molecule type" value="Genomic_DNA"/>
</dbReference>
<protein>
    <submittedName>
        <fullName evidence="3">AP2 domain-containing protein</fullName>
    </submittedName>
</protein>
<sequence length="195" mass="22408">MIRPRPKLAPEERFHDEAMYAIHRLDIDKHRQDAWMVNLSRGGKSIHMTFSDSTYGGKDQALEVAQAYRDAVLRVVPPLSNNDMRMLVRKNRSEGSSVPGVYYIGPTGAHKTGIWMARIEIALDDNTPVPAGKRRRRQFTRTFNVSKFGYEEARRMAEEERIRMVMAVENGEDPALRSPQALKLHEKLTRDDNDD</sequence>
<dbReference type="EMBL" id="MBFE02000034">
    <property type="protein sequence ID" value="MUO45333.1"/>
    <property type="molecule type" value="Genomic_DNA"/>
</dbReference>
<dbReference type="Gene3D" id="1.20.5.2050">
    <property type="match status" value="1"/>
</dbReference>
<dbReference type="Proteomes" id="UP000179454">
    <property type="component" value="Unassembled WGS sequence"/>
</dbReference>
<name>A0ABD6HHI5_AGRVI</name>
<keyword evidence="4" id="KW-1185">Reference proteome</keyword>
<organism evidence="3 5">
    <name type="scientific">Agrobacterium vitis</name>
    <name type="common">Rhizobium vitis</name>
    <dbReference type="NCBI Taxonomy" id="373"/>
    <lineage>
        <taxon>Bacteria</taxon>
        <taxon>Pseudomonadati</taxon>
        <taxon>Pseudomonadota</taxon>
        <taxon>Alphaproteobacteria</taxon>
        <taxon>Hyphomicrobiales</taxon>
        <taxon>Rhizobiaceae</taxon>
        <taxon>Rhizobium/Agrobacterium group</taxon>
        <taxon>Agrobacterium</taxon>
    </lineage>
</organism>
<feature type="compositionally biased region" description="Basic and acidic residues" evidence="1">
    <location>
        <begin position="183"/>
        <end position="195"/>
    </location>
</feature>
<dbReference type="Proteomes" id="UP000179536">
    <property type="component" value="Unassembled WGS sequence"/>
</dbReference>
<dbReference type="AlphaFoldDB" id="A0ABD6HHI5"/>
<gene>
    <name evidence="3" type="ORF">BBK91_025645</name>
    <name evidence="2" type="ORF">BBL17_026555</name>
</gene>
<comment type="caution">
    <text evidence="3">The sequence shown here is derived from an EMBL/GenBank/DDBJ whole genome shotgun (WGS) entry which is preliminary data.</text>
</comment>
<reference evidence="4 5" key="1">
    <citation type="submission" date="2019-11" db="EMBL/GenBank/DDBJ databases">
        <title>Whole-genome sequencing of Allorhizobium vitis.</title>
        <authorList>
            <person name="Gan H.M."/>
            <person name="Savka M.A."/>
        </authorList>
    </citation>
    <scope>NUCLEOTIDE SEQUENCE [LARGE SCALE GENOMIC DNA]</scope>
    <source>
        <strain evidence="3 5">RF2/1</strain>
        <strain evidence="2 4">T1/7</strain>
    </source>
</reference>
<evidence type="ECO:0000313" key="4">
    <source>
        <dbReference type="Proteomes" id="UP000179454"/>
    </source>
</evidence>
<evidence type="ECO:0000313" key="2">
    <source>
        <dbReference type="EMBL" id="MUO45333.1"/>
    </source>
</evidence>
<evidence type="ECO:0000313" key="5">
    <source>
        <dbReference type="Proteomes" id="UP000179536"/>
    </source>
</evidence>
<feature type="region of interest" description="Disordered" evidence="1">
    <location>
        <begin position="171"/>
        <end position="195"/>
    </location>
</feature>